<name>A0A9E6ZJY6_9FLAO</name>
<evidence type="ECO:0000313" key="3">
    <source>
        <dbReference type="Proteomes" id="UP000831290"/>
    </source>
</evidence>
<dbReference type="KEGG" id="fbm:MQE35_14875"/>
<dbReference type="EMBL" id="CP094358">
    <property type="protein sequence ID" value="UOB17009.1"/>
    <property type="molecule type" value="Genomic_DNA"/>
</dbReference>
<proteinExistence type="predicted"/>
<dbReference type="AlphaFoldDB" id="A0A9E6ZJY6"/>
<reference evidence="2" key="1">
    <citation type="submission" date="2022-03" db="EMBL/GenBank/DDBJ databases">
        <title>Description of Abyssus ytuae gen. nov., sp. nov., a novel member of the family Flavobacteriaceae isolated from the sediment of Mariana Trench.</title>
        <authorList>
            <person name="Zhang J."/>
            <person name="Xu X."/>
        </authorList>
    </citation>
    <scope>NUCLEOTIDE SEQUENCE</scope>
    <source>
        <strain evidence="2">MT3330</strain>
    </source>
</reference>
<accession>A0A9E6ZJY6</accession>
<sequence length="280" mass="30802">MKKLIFLFSCMLFSVALTAQLQTPAPSPFAKLEQKVGLTDVTLEYSRPSMKGRVIFGNLVPYGKLWRTGANARTKITFSDDVKVSGKELKAGTYAILTIPEADKWEVIFYTDSNGGGAPAELDKSKVAASVTAEVMPIPFDIQTFGMDINSITNNSANLEFFWEKTYVAVPFEVPTEQKTMASIDRVMAGPSANEYFQAALYYLQEGKDLNKAKEWIDKAVASNPDAFWMARQQSLIYAKLGDKKGAIRAAKASLAGAEKAGNGDYIKMNKESLEEWGAK</sequence>
<gene>
    <name evidence="2" type="ORF">MQE35_14875</name>
</gene>
<dbReference type="Pfam" id="PF11138">
    <property type="entry name" value="DUF2911"/>
    <property type="match status" value="1"/>
</dbReference>
<dbReference type="RefSeq" id="WP_255842272.1">
    <property type="nucleotide sequence ID" value="NZ_CP094358.1"/>
</dbReference>
<dbReference type="Proteomes" id="UP000831290">
    <property type="component" value="Chromosome"/>
</dbReference>
<protein>
    <submittedName>
        <fullName evidence="2">DUF2911 domain-containing protein</fullName>
    </submittedName>
</protein>
<organism evidence="2 3">
    <name type="scientific">Abyssalbus ytuae</name>
    <dbReference type="NCBI Taxonomy" id="2926907"/>
    <lineage>
        <taxon>Bacteria</taxon>
        <taxon>Pseudomonadati</taxon>
        <taxon>Bacteroidota</taxon>
        <taxon>Flavobacteriia</taxon>
        <taxon>Flavobacteriales</taxon>
        <taxon>Flavobacteriaceae</taxon>
        <taxon>Abyssalbus</taxon>
    </lineage>
</organism>
<keyword evidence="1" id="KW-0732">Signal</keyword>
<dbReference type="InterPro" id="IPR021314">
    <property type="entry name" value="DUF2911"/>
</dbReference>
<keyword evidence="3" id="KW-1185">Reference proteome</keyword>
<dbReference type="InterPro" id="IPR011990">
    <property type="entry name" value="TPR-like_helical_dom_sf"/>
</dbReference>
<evidence type="ECO:0000313" key="2">
    <source>
        <dbReference type="EMBL" id="UOB17009.1"/>
    </source>
</evidence>
<evidence type="ECO:0000256" key="1">
    <source>
        <dbReference type="SAM" id="SignalP"/>
    </source>
</evidence>
<feature type="signal peptide" evidence="1">
    <location>
        <begin position="1"/>
        <end position="19"/>
    </location>
</feature>
<dbReference type="SUPFAM" id="SSF48452">
    <property type="entry name" value="TPR-like"/>
    <property type="match status" value="1"/>
</dbReference>
<feature type="chain" id="PRO_5039592448" evidence="1">
    <location>
        <begin position="20"/>
        <end position="280"/>
    </location>
</feature>